<evidence type="ECO:0008006" key="4">
    <source>
        <dbReference type="Google" id="ProtNLM"/>
    </source>
</evidence>
<dbReference type="KEGG" id="btab:109034660"/>
<protein>
    <recommendedName>
        <fullName evidence="4">Chemosensory protein</fullName>
    </recommendedName>
</protein>
<sequence>MPFLSVVVLVCCLLAAVHSAPAEFYTSQFDNIDIESILENEKLLDNYYKCLMDEGPCTLEGRTLKSLIPDALETACAKCTDKQKTTARRVMTFYVNKYPANSAKIIKKYDPENKFRNGIEKALLASP</sequence>
<reference evidence="2" key="1">
    <citation type="submission" date="2021-12" db="EMBL/GenBank/DDBJ databases">
        <authorList>
            <person name="King R."/>
        </authorList>
    </citation>
    <scope>NUCLEOTIDE SEQUENCE</scope>
</reference>
<dbReference type="SUPFAM" id="SSF100910">
    <property type="entry name" value="Chemosensory protein Csp2"/>
    <property type="match status" value="1"/>
</dbReference>
<dbReference type="Gene3D" id="1.10.2080.10">
    <property type="entry name" value="Insect odorant-binding protein A10/Ejaculatory bulb-specific protein 3"/>
    <property type="match status" value="1"/>
</dbReference>
<dbReference type="Proteomes" id="UP001152759">
    <property type="component" value="Chromosome 9"/>
</dbReference>
<dbReference type="PANTHER" id="PTHR11257:SF13">
    <property type="entry name" value="GEO07322P1"/>
    <property type="match status" value="1"/>
</dbReference>
<dbReference type="InterPro" id="IPR005055">
    <property type="entry name" value="A10/PebIII"/>
</dbReference>
<keyword evidence="3" id="KW-1185">Reference proteome</keyword>
<evidence type="ECO:0000313" key="2">
    <source>
        <dbReference type="EMBL" id="CAH0395695.1"/>
    </source>
</evidence>
<feature type="chain" id="PRO_5040197778" description="Chemosensory protein" evidence="1">
    <location>
        <begin position="20"/>
        <end position="127"/>
    </location>
</feature>
<keyword evidence="1" id="KW-0732">Signal</keyword>
<accession>A0A9P0AM10</accession>
<gene>
    <name evidence="2" type="ORF">BEMITA_LOCUS13849</name>
</gene>
<dbReference type="InterPro" id="IPR036682">
    <property type="entry name" value="OS_D_A10/PebIII_sf"/>
</dbReference>
<name>A0A9P0AM10_BEMTA</name>
<evidence type="ECO:0000313" key="3">
    <source>
        <dbReference type="Proteomes" id="UP001152759"/>
    </source>
</evidence>
<organism evidence="2 3">
    <name type="scientific">Bemisia tabaci</name>
    <name type="common">Sweetpotato whitefly</name>
    <name type="synonym">Aleurodes tabaci</name>
    <dbReference type="NCBI Taxonomy" id="7038"/>
    <lineage>
        <taxon>Eukaryota</taxon>
        <taxon>Metazoa</taxon>
        <taxon>Ecdysozoa</taxon>
        <taxon>Arthropoda</taxon>
        <taxon>Hexapoda</taxon>
        <taxon>Insecta</taxon>
        <taxon>Pterygota</taxon>
        <taxon>Neoptera</taxon>
        <taxon>Paraneoptera</taxon>
        <taxon>Hemiptera</taxon>
        <taxon>Sternorrhyncha</taxon>
        <taxon>Aleyrodoidea</taxon>
        <taxon>Aleyrodidae</taxon>
        <taxon>Aleyrodinae</taxon>
        <taxon>Bemisia</taxon>
    </lineage>
</organism>
<feature type="signal peptide" evidence="1">
    <location>
        <begin position="1"/>
        <end position="19"/>
    </location>
</feature>
<dbReference type="AlphaFoldDB" id="A0A9P0AM10"/>
<dbReference type="Pfam" id="PF03392">
    <property type="entry name" value="OS-D"/>
    <property type="match status" value="1"/>
</dbReference>
<dbReference type="PANTHER" id="PTHR11257">
    <property type="entry name" value="CHEMOSENSORY PROTEIN-RELATED"/>
    <property type="match status" value="1"/>
</dbReference>
<proteinExistence type="predicted"/>
<evidence type="ECO:0000256" key="1">
    <source>
        <dbReference type="SAM" id="SignalP"/>
    </source>
</evidence>
<dbReference type="EMBL" id="OU963870">
    <property type="protein sequence ID" value="CAH0395695.1"/>
    <property type="molecule type" value="Genomic_DNA"/>
</dbReference>